<evidence type="ECO:0000256" key="3">
    <source>
        <dbReference type="ARBA" id="ARBA00023235"/>
    </source>
</evidence>
<dbReference type="GO" id="GO:0048029">
    <property type="term" value="F:monosaccharide binding"/>
    <property type="evidence" value="ECO:0007669"/>
    <property type="project" value="TreeGrafter"/>
</dbReference>
<dbReference type="GO" id="GO:0051156">
    <property type="term" value="P:glucose 6-phosphate metabolic process"/>
    <property type="evidence" value="ECO:0007669"/>
    <property type="project" value="TreeGrafter"/>
</dbReference>
<dbReference type="Proteomes" id="UP000034873">
    <property type="component" value="Unassembled WGS sequence"/>
</dbReference>
<dbReference type="PROSITE" id="PS51463">
    <property type="entry name" value="P_GLUCOSE_ISOMERASE_3"/>
    <property type="match status" value="1"/>
</dbReference>
<dbReference type="EMBL" id="LCNH01000005">
    <property type="protein sequence ID" value="KKU51229.1"/>
    <property type="molecule type" value="Genomic_DNA"/>
</dbReference>
<evidence type="ECO:0000256" key="2">
    <source>
        <dbReference type="ARBA" id="ARBA00023152"/>
    </source>
</evidence>
<dbReference type="STRING" id="1619122.UX73_C0005G0017"/>
<protein>
    <recommendedName>
        <fullName evidence="4">Glucose-6-phosphate isomerase</fullName>
        <ecNumber evidence="4">5.3.1.9</ecNumber>
    </recommendedName>
</protein>
<dbReference type="InterPro" id="IPR046348">
    <property type="entry name" value="SIS_dom_sf"/>
</dbReference>
<evidence type="ECO:0000256" key="1">
    <source>
        <dbReference type="ARBA" id="ARBA00022432"/>
    </source>
</evidence>
<comment type="catalytic activity">
    <reaction evidence="4">
        <text>alpha-D-glucose 6-phosphate = beta-D-fructose 6-phosphate</text>
        <dbReference type="Rhea" id="RHEA:11816"/>
        <dbReference type="ChEBI" id="CHEBI:57634"/>
        <dbReference type="ChEBI" id="CHEBI:58225"/>
        <dbReference type="EC" id="5.3.1.9"/>
    </reaction>
</comment>
<dbReference type="Pfam" id="PF00342">
    <property type="entry name" value="PGI"/>
    <property type="match status" value="1"/>
</dbReference>
<name>A0A0G1R231_UNCKA</name>
<reference evidence="5 6" key="1">
    <citation type="journal article" date="2015" name="Nature">
        <title>rRNA introns, odd ribosomes, and small enigmatic genomes across a large radiation of phyla.</title>
        <authorList>
            <person name="Brown C.T."/>
            <person name="Hug L.A."/>
            <person name="Thomas B.C."/>
            <person name="Sharon I."/>
            <person name="Castelle C.J."/>
            <person name="Singh A."/>
            <person name="Wilkins M.J."/>
            <person name="Williams K.H."/>
            <person name="Banfield J.F."/>
        </authorList>
    </citation>
    <scope>NUCLEOTIDE SEQUENCE [LARGE SCALE GENOMIC DNA]</scope>
</reference>
<accession>A0A0G1R231</accession>
<dbReference type="PANTHER" id="PTHR11469">
    <property type="entry name" value="GLUCOSE-6-PHOSPHATE ISOMERASE"/>
    <property type="match status" value="1"/>
</dbReference>
<organism evidence="5 6">
    <name type="scientific">candidate division WWE3 bacterium GW2011_GWC1_47_10</name>
    <dbReference type="NCBI Taxonomy" id="1619122"/>
    <lineage>
        <taxon>Bacteria</taxon>
        <taxon>Katanobacteria</taxon>
    </lineage>
</organism>
<evidence type="ECO:0000313" key="6">
    <source>
        <dbReference type="Proteomes" id="UP000034873"/>
    </source>
</evidence>
<dbReference type="GO" id="GO:0097367">
    <property type="term" value="F:carbohydrate derivative binding"/>
    <property type="evidence" value="ECO:0007669"/>
    <property type="project" value="InterPro"/>
</dbReference>
<sequence>MRFLSTNPLVNNTQALAAFDSLRPYIKKLQEIAQHGGYGVEEGFINVPFDETLLNTVVSLKEKMAGDGLKYIILVGIGGSSLGAKAVYDALFGHYDVLQPARTPKLFFVESIDFKLLRLLTDFLADKDPREVLVNIISKSGETIETSTNAQHLLSRLPKLKDRIVITTSQKSTGSIPTLEIPQKVGGRFSVFTAVGLFPLLCANINVVSLLEGAMEIRRLALDEDPKRNTVAMSAIATFLNSRNGKDITNTFLFGPRLESLGKWNIQLIAETLGKEGKGITPTVSIGSNDLHTTYQLYMGGPKDKFFTFVNTQKQDGGVADAVYKAVKGSFAENGLPFVELLLDDITEKELGAFMQFKMMEVLYLAKLMGVSPFGQPEVEKYKKAVG</sequence>
<evidence type="ECO:0000313" key="5">
    <source>
        <dbReference type="EMBL" id="KKU51229.1"/>
    </source>
</evidence>
<dbReference type="PATRIC" id="fig|1619122.3.peg.143"/>
<dbReference type="UniPathway" id="UPA00109">
    <property type="reaction ID" value="UER00181"/>
</dbReference>
<comment type="similarity">
    <text evidence="4">Belongs to the GPI family.</text>
</comment>
<comment type="caution">
    <text evidence="5">The sequence shown here is derived from an EMBL/GenBank/DDBJ whole genome shotgun (WGS) entry which is preliminary data.</text>
</comment>
<evidence type="ECO:0000256" key="4">
    <source>
        <dbReference type="RuleBase" id="RU000612"/>
    </source>
</evidence>
<dbReference type="GO" id="GO:0005829">
    <property type="term" value="C:cytosol"/>
    <property type="evidence" value="ECO:0007669"/>
    <property type="project" value="TreeGrafter"/>
</dbReference>
<dbReference type="SUPFAM" id="SSF53697">
    <property type="entry name" value="SIS domain"/>
    <property type="match status" value="1"/>
</dbReference>
<dbReference type="InterPro" id="IPR001672">
    <property type="entry name" value="G6P_Isomerase"/>
</dbReference>
<dbReference type="CDD" id="cd05015">
    <property type="entry name" value="SIS_PGI_1"/>
    <property type="match status" value="1"/>
</dbReference>
<comment type="pathway">
    <text evidence="4">Carbohydrate degradation; glycolysis; D-glyceraldehyde 3-phosphate and glycerone phosphate from D-glucose: step 2/4.</text>
</comment>
<dbReference type="PRINTS" id="PR00662">
    <property type="entry name" value="G6PISOMERASE"/>
</dbReference>
<dbReference type="GO" id="GO:0006094">
    <property type="term" value="P:gluconeogenesis"/>
    <property type="evidence" value="ECO:0007669"/>
    <property type="project" value="UniProtKB-KW"/>
</dbReference>
<dbReference type="PANTHER" id="PTHR11469:SF1">
    <property type="entry name" value="GLUCOSE-6-PHOSPHATE ISOMERASE"/>
    <property type="match status" value="1"/>
</dbReference>
<dbReference type="Gene3D" id="3.40.50.10490">
    <property type="entry name" value="Glucose-6-phosphate isomerase like protein, domain 1"/>
    <property type="match status" value="3"/>
</dbReference>
<keyword evidence="3 4" id="KW-0413">Isomerase</keyword>
<dbReference type="AlphaFoldDB" id="A0A0G1R231"/>
<dbReference type="InterPro" id="IPR035476">
    <property type="entry name" value="SIS_PGI_1"/>
</dbReference>
<gene>
    <name evidence="5" type="ORF">UX73_C0005G0017</name>
</gene>
<keyword evidence="1 4" id="KW-0312">Gluconeogenesis</keyword>
<dbReference type="GO" id="GO:0006096">
    <property type="term" value="P:glycolytic process"/>
    <property type="evidence" value="ECO:0007669"/>
    <property type="project" value="UniProtKB-UniPathway"/>
</dbReference>
<dbReference type="GO" id="GO:0004347">
    <property type="term" value="F:glucose-6-phosphate isomerase activity"/>
    <property type="evidence" value="ECO:0007669"/>
    <property type="project" value="UniProtKB-EC"/>
</dbReference>
<dbReference type="EC" id="5.3.1.9" evidence="4"/>
<keyword evidence="2 4" id="KW-0324">Glycolysis</keyword>
<proteinExistence type="inferred from homology"/>